<dbReference type="RefSeq" id="WP_188534552.1">
    <property type="nucleotide sequence ID" value="NZ_BMEQ01000003.1"/>
</dbReference>
<reference evidence="3" key="2">
    <citation type="submission" date="2020-09" db="EMBL/GenBank/DDBJ databases">
        <authorList>
            <person name="Sun Q."/>
            <person name="Zhou Y."/>
        </authorList>
    </citation>
    <scope>NUCLEOTIDE SEQUENCE</scope>
    <source>
        <strain evidence="3">CGMCC 1.12187</strain>
    </source>
</reference>
<dbReference type="InterPro" id="IPR041581">
    <property type="entry name" value="Glyoxalase_6"/>
</dbReference>
<reference evidence="3" key="1">
    <citation type="journal article" date="2014" name="Int. J. Syst. Evol. Microbiol.">
        <title>Complete genome sequence of Corynebacterium casei LMG S-19264T (=DSM 44701T), isolated from a smear-ripened cheese.</title>
        <authorList>
            <consortium name="US DOE Joint Genome Institute (JGI-PGF)"/>
            <person name="Walter F."/>
            <person name="Albersmeier A."/>
            <person name="Kalinowski J."/>
            <person name="Ruckert C."/>
        </authorList>
    </citation>
    <scope>NUCLEOTIDE SEQUENCE</scope>
    <source>
        <strain evidence="3">CGMCC 1.12187</strain>
    </source>
</reference>
<dbReference type="CDD" id="cd06587">
    <property type="entry name" value="VOC"/>
    <property type="match status" value="1"/>
</dbReference>
<evidence type="ECO:0000313" key="3">
    <source>
        <dbReference type="EMBL" id="GGG48057.1"/>
    </source>
</evidence>
<dbReference type="SUPFAM" id="SSF54593">
    <property type="entry name" value="Glyoxalase/Bleomycin resistance protein/Dihydroxybiphenyl dioxygenase"/>
    <property type="match status" value="1"/>
</dbReference>
<dbReference type="GO" id="GO:0016829">
    <property type="term" value="F:lyase activity"/>
    <property type="evidence" value="ECO:0007669"/>
    <property type="project" value="UniProtKB-KW"/>
</dbReference>
<proteinExistence type="predicted"/>
<dbReference type="AlphaFoldDB" id="A0A917GJB7"/>
<feature type="domain" description="Glyoxalase-like" evidence="2">
    <location>
        <begin position="7"/>
        <end position="115"/>
    </location>
</feature>
<dbReference type="InterPro" id="IPR029068">
    <property type="entry name" value="Glyas_Bleomycin-R_OHBP_Dase"/>
</dbReference>
<keyword evidence="3" id="KW-0456">Lyase</keyword>
<feature type="region of interest" description="Disordered" evidence="1">
    <location>
        <begin position="130"/>
        <end position="151"/>
    </location>
</feature>
<dbReference type="PANTHER" id="PTHR35908:SF1">
    <property type="entry name" value="CONSERVED PROTEIN"/>
    <property type="match status" value="1"/>
</dbReference>
<dbReference type="PANTHER" id="PTHR35908">
    <property type="entry name" value="HYPOTHETICAL FUSION PROTEIN"/>
    <property type="match status" value="1"/>
</dbReference>
<dbReference type="Pfam" id="PF18029">
    <property type="entry name" value="Glyoxalase_6"/>
    <property type="match status" value="1"/>
</dbReference>
<evidence type="ECO:0000259" key="2">
    <source>
        <dbReference type="Pfam" id="PF18029"/>
    </source>
</evidence>
<accession>A0A917GJB7</accession>
<comment type="caution">
    <text evidence="3">The sequence shown here is derived from an EMBL/GenBank/DDBJ whole genome shotgun (WGS) entry which is preliminary data.</text>
</comment>
<keyword evidence="4" id="KW-1185">Reference proteome</keyword>
<gene>
    <name evidence="3" type="ORF">GCM10011374_08050</name>
</gene>
<dbReference type="Proteomes" id="UP000638848">
    <property type="component" value="Unassembled WGS sequence"/>
</dbReference>
<dbReference type="EMBL" id="BMEQ01000003">
    <property type="protein sequence ID" value="GGG48057.1"/>
    <property type="molecule type" value="Genomic_DNA"/>
</dbReference>
<evidence type="ECO:0000256" key="1">
    <source>
        <dbReference type="SAM" id="MobiDB-lite"/>
    </source>
</evidence>
<evidence type="ECO:0000313" key="4">
    <source>
        <dbReference type="Proteomes" id="UP000638848"/>
    </source>
</evidence>
<organism evidence="3 4">
    <name type="scientific">Kocuria dechangensis</name>
    <dbReference type="NCBI Taxonomy" id="1176249"/>
    <lineage>
        <taxon>Bacteria</taxon>
        <taxon>Bacillati</taxon>
        <taxon>Actinomycetota</taxon>
        <taxon>Actinomycetes</taxon>
        <taxon>Micrococcales</taxon>
        <taxon>Micrococcaceae</taxon>
        <taxon>Kocuria</taxon>
    </lineage>
</organism>
<sequence>MTSILSSVVVDSRDPAALARFWSAALGYAVLEADEEGVTIGPADGSWPVIDFVPVPEPKTVKNRLHLDLRADDGDQASEVARLEALGARRADVGQGPEVSWVVLADPEGNEFCVLRLSAAEARAEIAAVTGAGTSPGGGAGAGAQPSTPST</sequence>
<protein>
    <submittedName>
        <fullName evidence="3">Lactoylglutathione lyase</fullName>
    </submittedName>
</protein>
<dbReference type="Gene3D" id="3.10.180.10">
    <property type="entry name" value="2,3-Dihydroxybiphenyl 1,2-Dioxygenase, domain 1"/>
    <property type="match status" value="1"/>
</dbReference>
<name>A0A917GJB7_9MICC</name>